<gene>
    <name evidence="2" type="ORF">CGC21_21485</name>
</gene>
<dbReference type="VEuPathDB" id="TriTrypDB:LDHU3_32.5140"/>
<reference evidence="3" key="1">
    <citation type="submission" date="2019-02" db="EMBL/GenBank/DDBJ databases">
        <title>FDA dAtabase for Regulatory Grade micrObial Sequences (FDA-ARGOS): Supporting development and validation of Infectious Disease Dx tests.</title>
        <authorList>
            <person name="Duncan R."/>
            <person name="Fisher C."/>
            <person name="Tallon L."/>
            <person name="Sadzewicz L."/>
            <person name="Sengamalay N."/>
            <person name="Ott S."/>
            <person name="Godinez A."/>
            <person name="Nagaraj S."/>
            <person name="Vavikolanu K."/>
            <person name="Nadendla S."/>
            <person name="Aluvathingal J."/>
            <person name="Sichtig H."/>
        </authorList>
    </citation>
    <scope>NUCLEOTIDE SEQUENCE [LARGE SCALE GENOMIC DNA]</scope>
    <source>
        <strain evidence="3">FDAARGOS_361</strain>
    </source>
</reference>
<evidence type="ECO:0000313" key="3">
    <source>
        <dbReference type="Proteomes" id="UP000318447"/>
    </source>
</evidence>
<organism evidence="2 3">
    <name type="scientific">Leishmania donovani</name>
    <dbReference type="NCBI Taxonomy" id="5661"/>
    <lineage>
        <taxon>Eukaryota</taxon>
        <taxon>Discoba</taxon>
        <taxon>Euglenozoa</taxon>
        <taxon>Kinetoplastea</taxon>
        <taxon>Metakinetoplastina</taxon>
        <taxon>Trypanosomatida</taxon>
        <taxon>Trypanosomatidae</taxon>
        <taxon>Leishmaniinae</taxon>
        <taxon>Leishmania</taxon>
    </lineage>
</organism>
<dbReference type="AlphaFoldDB" id="A0A504X7R5"/>
<accession>A0A504X7R5</accession>
<dbReference type="EMBL" id="RHLC01000009">
    <property type="protein sequence ID" value="TPP43898.1"/>
    <property type="molecule type" value="Genomic_DNA"/>
</dbReference>
<sequence>MTSHTGSSLYEGIAPLASQAEDFITRCFYGKAGAESRQRAFSMGLQSPLWLWTHQQITRDAGAPKGMRKIIHLVQWMHLHGVESRHIAILVPFSWKAMCQQEFAQHSAQAEMKECPILLAHHELPALNKRDHTKYRYRAVFYLMDALPRNLNLSAPLQASEELLISEAMGAALDAFVLCADAGWMAPQVQAKWYKMFVAKLEDVRAVVSYDATTTTQAAMEAAAAYFPSLVGPTIPLCCSRHPNQRQLEYGLARMEPCCKRLCLSLYACRRPDHVCTRTCHPEESHLTCSYACGASLPCGHKCLLECGAPCNCFEVVEMQLPCSHEKLLGMNKETLEPIYAVVRHVYKGVCGDAALPCAVSYETECARCLGLFTVSCFEAQEQGHSLAHRTLICAACKRRERELRARLLGELLTGVESQKKKVKAELQRSLHHQRKAAAQGLFRPGTRVEIVDATKCVPPLFAEDDFPGIEFVDMEVPTFFQEIEGAYGTFVSNHVDVVDRSEVRNLVRLPSGKHVLVTDGGLRMIQALTSNITQAVPLMLTCKGRDDGAADGAALDSAEFAAAKLMLHGVYYLAQPVACDEVAGEEVLTDKVVRVVDLDPLSAKKVVVECELYRVSERTHDDIGDERSDSAHVGSATTGSLNGTPKRRRLERGAVNISRYECTEQIVRLSVPIAALEPMPGMVEGKYVFVSAPERQVRNPHDMVRIEAMLRRLTDLSLPTDAHVTAAPIDPDTPYSLVKVVNPPVNCEAARGPCAVLKCSDARVVVRASSDKLQHRRGGGTRHNGDRGAPQRGVRAPPTAAASALLVVVPFVYTVGDELTEAEGALDAAAQKVFEQRLQAELTTSSEELALRHEEEAFHAQQQMPEVTPEMMTADLHAYSIPMPLPTAAEVAAARQKSMELSVGTPIASRLAHTRDKLLCKQEALQLPQWMTMMTERAHKEKESDAQHVKYIRSLRR</sequence>
<protein>
    <submittedName>
        <fullName evidence="2">Uncharacterized protein</fullName>
    </submittedName>
</protein>
<dbReference type="Proteomes" id="UP000318447">
    <property type="component" value="Unassembled WGS sequence"/>
</dbReference>
<feature type="region of interest" description="Disordered" evidence="1">
    <location>
        <begin position="624"/>
        <end position="647"/>
    </location>
</feature>
<proteinExistence type="predicted"/>
<dbReference type="VEuPathDB" id="TriTrypDB:LdCL_320046100"/>
<evidence type="ECO:0000256" key="1">
    <source>
        <dbReference type="SAM" id="MobiDB-lite"/>
    </source>
</evidence>
<dbReference type="VEuPathDB" id="TriTrypDB:LdBPK_324010.1"/>
<comment type="caution">
    <text evidence="2">The sequence shown here is derived from an EMBL/GenBank/DDBJ whole genome shotgun (WGS) entry which is preliminary data.</text>
</comment>
<evidence type="ECO:0000313" key="2">
    <source>
        <dbReference type="EMBL" id="TPP43898.1"/>
    </source>
</evidence>
<feature type="region of interest" description="Disordered" evidence="1">
    <location>
        <begin position="771"/>
        <end position="796"/>
    </location>
</feature>
<name>A0A504X7R5_LEIDO</name>